<evidence type="ECO:0000313" key="2">
    <source>
        <dbReference type="Proteomes" id="UP001056120"/>
    </source>
</evidence>
<reference evidence="2" key="1">
    <citation type="journal article" date="2022" name="Mol. Ecol. Resour.">
        <title>The genomes of chicory, endive, great burdock and yacon provide insights into Asteraceae palaeo-polyploidization history and plant inulin production.</title>
        <authorList>
            <person name="Fan W."/>
            <person name="Wang S."/>
            <person name="Wang H."/>
            <person name="Wang A."/>
            <person name="Jiang F."/>
            <person name="Liu H."/>
            <person name="Zhao H."/>
            <person name="Xu D."/>
            <person name="Zhang Y."/>
        </authorList>
    </citation>
    <scope>NUCLEOTIDE SEQUENCE [LARGE SCALE GENOMIC DNA]</scope>
    <source>
        <strain evidence="2">cv. Yunnan</strain>
    </source>
</reference>
<dbReference type="Proteomes" id="UP001056120">
    <property type="component" value="Linkage Group LG21"/>
</dbReference>
<gene>
    <name evidence="1" type="ORF">L1987_64153</name>
</gene>
<name>A0ACB9CFB4_9ASTR</name>
<sequence length="86" mass="9262">MSDRCTSKYGRRRPFIVVGCALIILSVLLIGFAADIGGWLGDGEKKTRAIVVFVTGFWFLDMANNATQGPCRALLADLTVLAGLKT</sequence>
<organism evidence="1 2">
    <name type="scientific">Smallanthus sonchifolius</name>
    <dbReference type="NCBI Taxonomy" id="185202"/>
    <lineage>
        <taxon>Eukaryota</taxon>
        <taxon>Viridiplantae</taxon>
        <taxon>Streptophyta</taxon>
        <taxon>Embryophyta</taxon>
        <taxon>Tracheophyta</taxon>
        <taxon>Spermatophyta</taxon>
        <taxon>Magnoliopsida</taxon>
        <taxon>eudicotyledons</taxon>
        <taxon>Gunneridae</taxon>
        <taxon>Pentapetalae</taxon>
        <taxon>asterids</taxon>
        <taxon>campanulids</taxon>
        <taxon>Asterales</taxon>
        <taxon>Asteraceae</taxon>
        <taxon>Asteroideae</taxon>
        <taxon>Heliantheae alliance</taxon>
        <taxon>Millerieae</taxon>
        <taxon>Smallanthus</taxon>
    </lineage>
</organism>
<accession>A0ACB9CFB4</accession>
<reference evidence="1 2" key="2">
    <citation type="journal article" date="2022" name="Mol. Ecol. Resour.">
        <title>The genomes of chicory, endive, great burdock and yacon provide insights into Asteraceae paleo-polyploidization history and plant inulin production.</title>
        <authorList>
            <person name="Fan W."/>
            <person name="Wang S."/>
            <person name="Wang H."/>
            <person name="Wang A."/>
            <person name="Jiang F."/>
            <person name="Liu H."/>
            <person name="Zhao H."/>
            <person name="Xu D."/>
            <person name="Zhang Y."/>
        </authorList>
    </citation>
    <scope>NUCLEOTIDE SEQUENCE [LARGE SCALE GENOMIC DNA]</scope>
    <source>
        <strain evidence="2">cv. Yunnan</strain>
        <tissue evidence="1">Leaves</tissue>
    </source>
</reference>
<keyword evidence="2" id="KW-1185">Reference proteome</keyword>
<evidence type="ECO:0000313" key="1">
    <source>
        <dbReference type="EMBL" id="KAI3732941.1"/>
    </source>
</evidence>
<protein>
    <submittedName>
        <fullName evidence="1">Uncharacterized protein</fullName>
    </submittedName>
</protein>
<dbReference type="EMBL" id="CM042038">
    <property type="protein sequence ID" value="KAI3732941.1"/>
    <property type="molecule type" value="Genomic_DNA"/>
</dbReference>
<comment type="caution">
    <text evidence="1">The sequence shown here is derived from an EMBL/GenBank/DDBJ whole genome shotgun (WGS) entry which is preliminary data.</text>
</comment>
<proteinExistence type="predicted"/>